<dbReference type="GO" id="GO:0016020">
    <property type="term" value="C:membrane"/>
    <property type="evidence" value="ECO:0007669"/>
    <property type="project" value="UniProtKB-SubCell"/>
</dbReference>
<dbReference type="GO" id="GO:0055085">
    <property type="term" value="P:transmembrane transport"/>
    <property type="evidence" value="ECO:0007669"/>
    <property type="project" value="InterPro"/>
</dbReference>
<feature type="transmembrane region" description="Helical" evidence="5">
    <location>
        <begin position="13"/>
        <end position="33"/>
    </location>
</feature>
<evidence type="ECO:0000313" key="7">
    <source>
        <dbReference type="EMBL" id="QEW07336.1"/>
    </source>
</evidence>
<evidence type="ECO:0000259" key="6">
    <source>
        <dbReference type="PROSITE" id="PS50801"/>
    </source>
</evidence>
<keyword evidence="2 5" id="KW-0812">Transmembrane</keyword>
<feature type="transmembrane region" description="Helical" evidence="5">
    <location>
        <begin position="312"/>
        <end position="343"/>
    </location>
</feature>
<keyword evidence="3 5" id="KW-1133">Transmembrane helix</keyword>
<dbReference type="SUPFAM" id="SSF52091">
    <property type="entry name" value="SpoIIaa-like"/>
    <property type="match status" value="1"/>
</dbReference>
<sequence>MYRLLSPSLKGDVFGGITAGVVALPLALAFGVASGAGAAAGLYGAIALGLIAALFGGTQVQISGPTGPMTVVFASAITTFGGSFEMALAVVLIGGLLQIVLGLLRTGALIHFIPYPVISGFMSGIGVIIIILQLAPLLGAPASASPLIALSRLGDTFHNINPEALGLGLLTLGIVFLTPLKISRFVPSPLIALIVCTLLSYFAGFNVAEIGHIPTGLPDLQLPNFTLQDWSVIVTLGVTLALLGSIDSLLTSLVADSITQTHHQPNRELIGQGLGNMLCSLIGGLPGAGATMRTVVNVNSGGTTRLSGVIHALFLLTLLMGAAPLASQIPLAVLAGILIKVGFDILDYRMLKRLKTAPRPETLIMATVFALTVLVDLVMAVGVGVVLAMGMLTQRVARESDISFDDRNGHHSHHVEKVGPGVRVVQVKGPLFFGSASHMLDRIETVDKVIDTQDIIIDCRKVDFMDLTAIFALDEMVERMLQHKLRPKVVTTPSIKAQLLQLNTAYLTEAIIFTNMKSALH</sequence>
<name>A0A5J6LG44_9GAMM</name>
<evidence type="ECO:0000313" key="8">
    <source>
        <dbReference type="Proteomes" id="UP000325606"/>
    </source>
</evidence>
<keyword evidence="8" id="KW-1185">Reference proteome</keyword>
<evidence type="ECO:0000256" key="3">
    <source>
        <dbReference type="ARBA" id="ARBA00022989"/>
    </source>
</evidence>
<proteinExistence type="predicted"/>
<feature type="transmembrane region" description="Helical" evidence="5">
    <location>
        <begin position="190"/>
        <end position="210"/>
    </location>
</feature>
<gene>
    <name evidence="7" type="ORF">F5I99_12965</name>
</gene>
<evidence type="ECO:0000256" key="2">
    <source>
        <dbReference type="ARBA" id="ARBA00022692"/>
    </source>
</evidence>
<dbReference type="InterPro" id="IPR001902">
    <property type="entry name" value="SLC26A/SulP_fam"/>
</dbReference>
<dbReference type="PANTHER" id="PTHR11814">
    <property type="entry name" value="SULFATE TRANSPORTER"/>
    <property type="match status" value="1"/>
</dbReference>
<dbReference type="Pfam" id="PF00916">
    <property type="entry name" value="Sulfate_transp"/>
    <property type="match status" value="1"/>
</dbReference>
<feature type="transmembrane region" description="Helical" evidence="5">
    <location>
        <begin position="40"/>
        <end position="62"/>
    </location>
</feature>
<protein>
    <submittedName>
        <fullName evidence="7">SulP family inorganic anion transporter</fullName>
    </submittedName>
</protein>
<dbReference type="InterPro" id="IPR011547">
    <property type="entry name" value="SLC26A/SulP_dom"/>
</dbReference>
<dbReference type="PROSITE" id="PS50801">
    <property type="entry name" value="STAS"/>
    <property type="match status" value="1"/>
</dbReference>
<dbReference type="InterPro" id="IPR036513">
    <property type="entry name" value="STAS_dom_sf"/>
</dbReference>
<feature type="transmembrane region" description="Helical" evidence="5">
    <location>
        <begin position="116"/>
        <end position="140"/>
    </location>
</feature>
<dbReference type="CDD" id="cd07042">
    <property type="entry name" value="STAS_SulP_like_sulfate_transporter"/>
    <property type="match status" value="1"/>
</dbReference>
<evidence type="ECO:0000256" key="4">
    <source>
        <dbReference type="ARBA" id="ARBA00023136"/>
    </source>
</evidence>
<feature type="transmembrane region" description="Helical" evidence="5">
    <location>
        <begin position="82"/>
        <end position="104"/>
    </location>
</feature>
<dbReference type="Pfam" id="PF01740">
    <property type="entry name" value="STAS"/>
    <property type="match status" value="1"/>
</dbReference>
<feature type="domain" description="STAS" evidence="6">
    <location>
        <begin position="420"/>
        <end position="521"/>
    </location>
</feature>
<dbReference type="KEGG" id="nik:F5I99_12965"/>
<evidence type="ECO:0000256" key="5">
    <source>
        <dbReference type="SAM" id="Phobius"/>
    </source>
</evidence>
<feature type="transmembrane region" description="Helical" evidence="5">
    <location>
        <begin position="363"/>
        <end position="392"/>
    </location>
</feature>
<keyword evidence="4 5" id="KW-0472">Membrane</keyword>
<comment type="subcellular location">
    <subcellularLocation>
        <location evidence="1">Membrane</location>
        <topology evidence="1">Multi-pass membrane protein</topology>
    </subcellularLocation>
</comment>
<dbReference type="AlphaFoldDB" id="A0A5J6LG44"/>
<dbReference type="RefSeq" id="WP_151056655.1">
    <property type="nucleotide sequence ID" value="NZ_CP044222.1"/>
</dbReference>
<dbReference type="Gene3D" id="3.30.750.24">
    <property type="entry name" value="STAS domain"/>
    <property type="match status" value="1"/>
</dbReference>
<evidence type="ECO:0000256" key="1">
    <source>
        <dbReference type="ARBA" id="ARBA00004141"/>
    </source>
</evidence>
<accession>A0A5J6LG44</accession>
<dbReference type="InterPro" id="IPR002645">
    <property type="entry name" value="STAS_dom"/>
</dbReference>
<organism evidence="7 8">
    <name type="scientific">Nitrincola iocasae</name>
    <dbReference type="NCBI Taxonomy" id="2614693"/>
    <lineage>
        <taxon>Bacteria</taxon>
        <taxon>Pseudomonadati</taxon>
        <taxon>Pseudomonadota</taxon>
        <taxon>Gammaproteobacteria</taxon>
        <taxon>Oceanospirillales</taxon>
        <taxon>Oceanospirillaceae</taxon>
        <taxon>Nitrincola</taxon>
    </lineage>
</organism>
<dbReference type="EMBL" id="CP044222">
    <property type="protein sequence ID" value="QEW07336.1"/>
    <property type="molecule type" value="Genomic_DNA"/>
</dbReference>
<feature type="transmembrane region" description="Helical" evidence="5">
    <location>
        <begin position="274"/>
        <end position="292"/>
    </location>
</feature>
<feature type="transmembrane region" description="Helical" evidence="5">
    <location>
        <begin position="230"/>
        <end position="254"/>
    </location>
</feature>
<dbReference type="Proteomes" id="UP000325606">
    <property type="component" value="Chromosome"/>
</dbReference>
<feature type="transmembrane region" description="Helical" evidence="5">
    <location>
        <begin position="160"/>
        <end position="178"/>
    </location>
</feature>
<reference evidence="7 8" key="1">
    <citation type="submission" date="2019-09" db="EMBL/GenBank/DDBJ databases">
        <title>Nitrincola iocasae sp. nov., a bacterium isolated from the sediment collected at a cold seep field in South China Sea.</title>
        <authorList>
            <person name="Zhang H."/>
            <person name="Wang H."/>
            <person name="Li C."/>
        </authorList>
    </citation>
    <scope>NUCLEOTIDE SEQUENCE [LARGE SCALE GENOMIC DNA]</scope>
    <source>
        <strain evidence="7 8">KXZD1103</strain>
    </source>
</reference>